<evidence type="ECO:0000259" key="2">
    <source>
        <dbReference type="Pfam" id="PF01205"/>
    </source>
</evidence>
<dbReference type="InterPro" id="IPR020568">
    <property type="entry name" value="Ribosomal_Su5_D2-typ_SF"/>
</dbReference>
<protein>
    <submittedName>
        <fullName evidence="3">Putative YigZ family protein</fullName>
    </submittedName>
</protein>
<dbReference type="InterPro" id="IPR020569">
    <property type="entry name" value="UPF0029_Impact_CS"/>
</dbReference>
<dbReference type="RefSeq" id="WP_184492805.1">
    <property type="nucleotide sequence ID" value="NZ_JACIJO010000001.1"/>
</dbReference>
<proteinExistence type="inferred from homology"/>
<dbReference type="EMBL" id="JACIJO010000001">
    <property type="protein sequence ID" value="MBB6324852.1"/>
    <property type="molecule type" value="Genomic_DNA"/>
</dbReference>
<dbReference type="InterPro" id="IPR036956">
    <property type="entry name" value="Impact_N_sf"/>
</dbReference>
<evidence type="ECO:0000256" key="1">
    <source>
        <dbReference type="ARBA" id="ARBA00007665"/>
    </source>
</evidence>
<dbReference type="AlphaFoldDB" id="A0A841MA76"/>
<gene>
    <name evidence="3" type="ORF">FHS59_000467</name>
</gene>
<sequence>MNLEELDDTYLTIQNVSEGLFKDRSSKFFYFAFPVRTEDQIKEKLAELRKTYYDARHHCYAYALGKDADIFRAVDDGEPNHSAGDPILGQIRSNNLTNILIVVVRYFGGTKLGMSGLIQAYKTSAAMAIEENVIVEEKVLETVKIRFQYPSMNEVMKLVKTHELEITDQEMGLDCQMTIEFRKGIETILLDSLEEIEELEILT</sequence>
<dbReference type="SUPFAM" id="SSF54211">
    <property type="entry name" value="Ribosomal protein S5 domain 2-like"/>
    <property type="match status" value="1"/>
</dbReference>
<dbReference type="InterPro" id="IPR023582">
    <property type="entry name" value="Impact"/>
</dbReference>
<keyword evidence="4" id="KW-1185">Reference proteome</keyword>
<dbReference type="GO" id="GO:0006446">
    <property type="term" value="P:regulation of translational initiation"/>
    <property type="evidence" value="ECO:0007669"/>
    <property type="project" value="TreeGrafter"/>
</dbReference>
<evidence type="ECO:0000313" key="4">
    <source>
        <dbReference type="Proteomes" id="UP000588604"/>
    </source>
</evidence>
<comment type="similarity">
    <text evidence="1">Belongs to the IMPACT family.</text>
</comment>
<dbReference type="GO" id="GO:0005737">
    <property type="term" value="C:cytoplasm"/>
    <property type="evidence" value="ECO:0007669"/>
    <property type="project" value="TreeGrafter"/>
</dbReference>
<evidence type="ECO:0000313" key="3">
    <source>
        <dbReference type="EMBL" id="MBB6324852.1"/>
    </source>
</evidence>
<name>A0A841MA76_9BACT</name>
<comment type="caution">
    <text evidence="3">The sequence shown here is derived from an EMBL/GenBank/DDBJ whole genome shotgun (WGS) entry which is preliminary data.</text>
</comment>
<dbReference type="Pfam" id="PF01205">
    <property type="entry name" value="Impact_N"/>
    <property type="match status" value="1"/>
</dbReference>
<dbReference type="PANTHER" id="PTHR16301:SF20">
    <property type="entry name" value="IMPACT FAMILY MEMBER YIGZ"/>
    <property type="match status" value="1"/>
</dbReference>
<dbReference type="PANTHER" id="PTHR16301">
    <property type="entry name" value="IMPACT-RELATED"/>
    <property type="match status" value="1"/>
</dbReference>
<organism evidence="3 4">
    <name type="scientific">Algoriphagus iocasae</name>
    <dbReference type="NCBI Taxonomy" id="1836499"/>
    <lineage>
        <taxon>Bacteria</taxon>
        <taxon>Pseudomonadati</taxon>
        <taxon>Bacteroidota</taxon>
        <taxon>Cytophagia</taxon>
        <taxon>Cytophagales</taxon>
        <taxon>Cyclobacteriaceae</taxon>
        <taxon>Algoriphagus</taxon>
    </lineage>
</organism>
<reference evidence="3 4" key="1">
    <citation type="submission" date="2020-08" db="EMBL/GenBank/DDBJ databases">
        <title>Genomic Encyclopedia of Type Strains, Phase IV (KMG-IV): sequencing the most valuable type-strain genomes for metagenomic binning, comparative biology and taxonomic classification.</title>
        <authorList>
            <person name="Goeker M."/>
        </authorList>
    </citation>
    <scope>NUCLEOTIDE SEQUENCE [LARGE SCALE GENOMIC DNA]</scope>
    <source>
        <strain evidence="3 4">DSM 102044</strain>
    </source>
</reference>
<dbReference type="InterPro" id="IPR001498">
    <property type="entry name" value="Impact_N"/>
</dbReference>
<feature type="domain" description="Impact N-terminal" evidence="2">
    <location>
        <begin position="24"/>
        <end position="129"/>
    </location>
</feature>
<dbReference type="PROSITE" id="PS00910">
    <property type="entry name" value="UPF0029"/>
    <property type="match status" value="1"/>
</dbReference>
<dbReference type="Gene3D" id="3.30.230.30">
    <property type="entry name" value="Impact, N-terminal domain"/>
    <property type="match status" value="1"/>
</dbReference>
<accession>A0A841MA76</accession>
<dbReference type="Proteomes" id="UP000588604">
    <property type="component" value="Unassembled WGS sequence"/>
</dbReference>